<dbReference type="Gene3D" id="3.40.50.300">
    <property type="entry name" value="P-loop containing nucleotide triphosphate hydrolases"/>
    <property type="match status" value="2"/>
</dbReference>
<protein>
    <recommendedName>
        <fullName evidence="2">Helicase ATP-binding domain-containing protein</fullName>
    </recommendedName>
</protein>
<name>A0A6C0BIQ1_9ZZZZ</name>
<reference evidence="3" key="1">
    <citation type="journal article" date="2020" name="Nature">
        <title>Giant virus diversity and host interactions through global metagenomics.</title>
        <authorList>
            <person name="Schulz F."/>
            <person name="Roux S."/>
            <person name="Paez-Espino D."/>
            <person name="Jungbluth S."/>
            <person name="Walsh D.A."/>
            <person name="Denef V.J."/>
            <person name="McMahon K.D."/>
            <person name="Konstantinidis K.T."/>
            <person name="Eloe-Fadrosh E.A."/>
            <person name="Kyrpides N.C."/>
            <person name="Woyke T."/>
        </authorList>
    </citation>
    <scope>NUCLEOTIDE SEQUENCE</scope>
    <source>
        <strain evidence="3">GVMAG-M-3300013285-6</strain>
    </source>
</reference>
<dbReference type="GO" id="GO:0003677">
    <property type="term" value="F:DNA binding"/>
    <property type="evidence" value="ECO:0007669"/>
    <property type="project" value="InterPro"/>
</dbReference>
<dbReference type="EMBL" id="MN739167">
    <property type="protein sequence ID" value="QHS92036.1"/>
    <property type="molecule type" value="Genomic_DNA"/>
</dbReference>
<evidence type="ECO:0000256" key="1">
    <source>
        <dbReference type="SAM" id="MobiDB-lite"/>
    </source>
</evidence>
<accession>A0A6C0BIQ1</accession>
<dbReference type="PROSITE" id="PS51192">
    <property type="entry name" value="HELICASE_ATP_BIND_1"/>
    <property type="match status" value="1"/>
</dbReference>
<feature type="region of interest" description="Disordered" evidence="1">
    <location>
        <begin position="266"/>
        <end position="290"/>
    </location>
</feature>
<evidence type="ECO:0000259" key="2">
    <source>
        <dbReference type="PROSITE" id="PS51192"/>
    </source>
</evidence>
<feature type="domain" description="Helicase ATP-binding" evidence="2">
    <location>
        <begin position="113"/>
        <end position="333"/>
    </location>
</feature>
<dbReference type="AlphaFoldDB" id="A0A6C0BIQ1"/>
<dbReference type="InterPro" id="IPR014001">
    <property type="entry name" value="Helicase_ATP-bd"/>
</dbReference>
<dbReference type="Pfam" id="PF04851">
    <property type="entry name" value="ResIII"/>
    <property type="match status" value="1"/>
</dbReference>
<dbReference type="GO" id="GO:0016787">
    <property type="term" value="F:hydrolase activity"/>
    <property type="evidence" value="ECO:0007669"/>
    <property type="project" value="InterPro"/>
</dbReference>
<dbReference type="SUPFAM" id="SSF52540">
    <property type="entry name" value="P-loop containing nucleoside triphosphate hydrolases"/>
    <property type="match status" value="2"/>
</dbReference>
<dbReference type="InterPro" id="IPR006935">
    <property type="entry name" value="Helicase/UvrB_N"/>
</dbReference>
<organism evidence="3">
    <name type="scientific">viral metagenome</name>
    <dbReference type="NCBI Taxonomy" id="1070528"/>
    <lineage>
        <taxon>unclassified sequences</taxon>
        <taxon>metagenomes</taxon>
        <taxon>organismal metagenomes</taxon>
    </lineage>
</organism>
<feature type="compositionally biased region" description="Acidic residues" evidence="1">
    <location>
        <begin position="269"/>
        <end position="285"/>
    </location>
</feature>
<dbReference type="GO" id="GO:0005524">
    <property type="term" value="F:ATP binding"/>
    <property type="evidence" value="ECO:0007669"/>
    <property type="project" value="InterPro"/>
</dbReference>
<proteinExistence type="predicted"/>
<sequence length="1269" mass="143409">MEFGSLSARELLDRWEVEPNFEVRTAIVKEMQKRSPKLFPSRDDTYEKAFGLYPSTDDPNFHEKLFAKREFLENRQKSVADTQADLDIQGKDACSTEEDFELSTVQRFIGRYLSPQCPYQSALLFHGVGVGKTYAAVATAEAYLETFPNRKVIIVAPPNIQPNFRRTIFNMELVTIPPEENIPNSSIGFTEGFYLKHTGMEYEKDKTVIAHRVRSFIDARYDFMGYRKFGSYIDRTGSQGAFEKRAFSREFDGRLLIIDEAHNLRDVPGETEDDNADSLKDDEEGAGAGKRLTPSLTKLLRYVHGMKLMLMTATPMYNNYIEIIFILNLLLLNDKKARLQTTDVFEGGGWKKNAEGKEIGRELLGQVASAYVSFMRGENPLKFPIRLMPLGLERFRSWPSYPPAVAESKELNSAEEFKLMKRLPLVPVRFTGSSLKSYMDITEEAAARGGVSVGAIEKMVEAGNWLFPGEGRPTGNEGFSSMFQESGVQFSLRGDGDWLSPDSIGEVSPKAKLILDRLQHGIGVSFIFSRFIRSGALPLALCLEANGYTVHGRETPFLKEGVALSAASGGRQCAFCSLRETGHPKLVGKKDNHPAHSFRPAKYILLTGTQALSPNNGRLVEDARAFSNKDGKDIKVIIGSQVASEGVDFRFVRELYVFDSWFHLNKMEQVLGRGVRNCSHSALRPVEIEGHWYSQQNCTIYLLVTAFPESEDRETADMYMYRRAMRKAMEMGRVTRVLKEYALDCNLNIDAIKIPSGSLPSQRHIDSQGIWQDPLRKEMIVTDTPYTSICDWIESCDYICRKSETEERVPLLQLKDADTSTYDEYAARAHEAKIRRVIRNLFAMQISYQFDELHDNLSGVPPLALSSILSGIVGNQSFRVTSPSGKEGFIIYRNGYYLFQPDFLKDRSIPLALRVANYPVKRDVYLPDTTVTTVVRAREDIGIWGLFMVWAKTIGDSSASTKLPDEIMAEMEKRYSGDQGEIHKAKQQVETMVWIYEKIKGHVDSCVALERAVLEYVWDEVLTMKEQQSLVKGGGDVMLEIAKQQVLKRDTFRYIDFSTAGLKYICADGAACPEAVTRVLDADAFAPADTTTTGRIYGFMVPKKGEMIFKTNEKVAAVGGKPEKGGECGNISTVSFHVKMLVEIGKILESYEEREIVLSTDLRVVEEEYEEKGRMKKKSVQKDVGTLGELRPAVVADLLKELARTSHERKIRYIEEHKWQEFPRNAVRACALKDLLLRWMNAKKVGGKRWFYRPVESFKTKHKGLALKV</sequence>
<dbReference type="InterPro" id="IPR027417">
    <property type="entry name" value="P-loop_NTPase"/>
</dbReference>
<evidence type="ECO:0000313" key="3">
    <source>
        <dbReference type="EMBL" id="QHS92036.1"/>
    </source>
</evidence>